<keyword evidence="3" id="KW-1185">Reference proteome</keyword>
<reference evidence="2 3" key="1">
    <citation type="submission" date="2024-09" db="EMBL/GenBank/DDBJ databases">
        <authorList>
            <person name="Sun Q."/>
            <person name="Mori K."/>
        </authorList>
    </citation>
    <scope>NUCLEOTIDE SEQUENCE [LARGE SCALE GENOMIC DNA]</scope>
    <source>
        <strain evidence="2 3">TISTR 2452</strain>
    </source>
</reference>
<dbReference type="InterPro" id="IPR002716">
    <property type="entry name" value="PIN_dom"/>
</dbReference>
<protein>
    <submittedName>
        <fullName evidence="2">PIN domain-containing protein</fullName>
    </submittedName>
</protein>
<gene>
    <name evidence="2" type="ORF">ACFFSY_07745</name>
</gene>
<dbReference type="SUPFAM" id="SSF88723">
    <property type="entry name" value="PIN domain-like"/>
    <property type="match status" value="1"/>
</dbReference>
<dbReference type="Pfam" id="PF01850">
    <property type="entry name" value="PIN"/>
    <property type="match status" value="1"/>
</dbReference>
<dbReference type="RefSeq" id="WP_377492383.1">
    <property type="nucleotide sequence ID" value="NZ_JBHMDO010000015.1"/>
</dbReference>
<accession>A0ABV5KNK6</accession>
<evidence type="ECO:0000313" key="2">
    <source>
        <dbReference type="EMBL" id="MFB9325818.1"/>
    </source>
</evidence>
<dbReference type="Proteomes" id="UP001589747">
    <property type="component" value="Unassembled WGS sequence"/>
</dbReference>
<dbReference type="Gene3D" id="3.40.50.1010">
    <property type="entry name" value="5'-nuclease"/>
    <property type="match status" value="1"/>
</dbReference>
<name>A0ABV5KNK6_9BACL</name>
<evidence type="ECO:0000259" key="1">
    <source>
        <dbReference type="Pfam" id="PF01850"/>
    </source>
</evidence>
<organism evidence="2 3">
    <name type="scientific">Paenibacillus aurantiacus</name>
    <dbReference type="NCBI Taxonomy" id="1936118"/>
    <lineage>
        <taxon>Bacteria</taxon>
        <taxon>Bacillati</taxon>
        <taxon>Bacillota</taxon>
        <taxon>Bacilli</taxon>
        <taxon>Bacillales</taxon>
        <taxon>Paenibacillaceae</taxon>
        <taxon>Paenibacillus</taxon>
    </lineage>
</organism>
<proteinExistence type="predicted"/>
<dbReference type="EMBL" id="JBHMDO010000015">
    <property type="protein sequence ID" value="MFB9325818.1"/>
    <property type="molecule type" value="Genomic_DNA"/>
</dbReference>
<dbReference type="InterPro" id="IPR029060">
    <property type="entry name" value="PIN-like_dom_sf"/>
</dbReference>
<sequence length="138" mass="15749">MAARYMADANLIIRFLANDDPTQSPIARKVFQRATEGVFELLLPDIIVMEICWVLKSRFNHSRKDIARTLIHLCESENMVTEGPHIVQALEQYGDKNVDLADALLAVKSKALPDTPVLTWNIKDFRKLSCEYYSPDQI</sequence>
<comment type="caution">
    <text evidence="2">The sequence shown here is derived from an EMBL/GenBank/DDBJ whole genome shotgun (WGS) entry which is preliminary data.</text>
</comment>
<evidence type="ECO:0000313" key="3">
    <source>
        <dbReference type="Proteomes" id="UP001589747"/>
    </source>
</evidence>
<feature type="domain" description="PIN" evidence="1">
    <location>
        <begin position="5"/>
        <end position="111"/>
    </location>
</feature>